<dbReference type="EMBL" id="RRCT01000008">
    <property type="protein sequence ID" value="RQW74565.1"/>
    <property type="molecule type" value="Genomic_DNA"/>
</dbReference>
<dbReference type="Proteomes" id="UP000274033">
    <property type="component" value="Unassembled WGS sequence"/>
</dbReference>
<gene>
    <name evidence="1" type="ORF">EBB45_10030</name>
</gene>
<dbReference type="SUPFAM" id="SSF52833">
    <property type="entry name" value="Thioredoxin-like"/>
    <property type="match status" value="1"/>
</dbReference>
<dbReference type="InterPro" id="IPR036249">
    <property type="entry name" value="Thioredoxin-like_sf"/>
</dbReference>
<dbReference type="RefSeq" id="WP_124764352.1">
    <property type="nucleotide sequence ID" value="NZ_JAFBDY010000007.1"/>
</dbReference>
<dbReference type="AlphaFoldDB" id="A0A3N9UEF5"/>
<dbReference type="Pfam" id="PF05768">
    <property type="entry name" value="Glrx-like"/>
    <property type="match status" value="1"/>
</dbReference>
<proteinExistence type="predicted"/>
<dbReference type="Gene3D" id="3.40.30.10">
    <property type="entry name" value="Glutaredoxin"/>
    <property type="match status" value="1"/>
</dbReference>
<comment type="caution">
    <text evidence="1">The sequence shown here is derived from an EMBL/GenBank/DDBJ whole genome shotgun (WGS) entry which is preliminary data.</text>
</comment>
<sequence length="79" mass="9458">MNVKFYSRPNCSLCTDGLMTLKLVQEELQFDIELINIEENHELHEKFMIMIPVVEYNEQILQYGILDYVTLYEELNKVK</sequence>
<accession>A0A3N9UEF5</accession>
<evidence type="ECO:0000313" key="1">
    <source>
        <dbReference type="EMBL" id="RQW74565.1"/>
    </source>
</evidence>
<name>A0A3N9UEF5_9BACI</name>
<dbReference type="InterPro" id="IPR008554">
    <property type="entry name" value="Glutaredoxin-like"/>
</dbReference>
<keyword evidence="2" id="KW-1185">Reference proteome</keyword>
<reference evidence="1 2" key="1">
    <citation type="journal article" date="2013" name="J. Microbiol.">
        <title>Lysinibacillus chungkukjangi sp. nov., isolated from Chungkukjang, Korean fermented soybean food.</title>
        <authorList>
            <person name="Kim S.J."/>
            <person name="Jang Y.H."/>
            <person name="Hamada M."/>
            <person name="Ahn J.H."/>
            <person name="Weon H.Y."/>
            <person name="Suzuki K."/>
            <person name="Whang K.S."/>
            <person name="Kwon S.W."/>
        </authorList>
    </citation>
    <scope>NUCLEOTIDE SEQUENCE [LARGE SCALE GENOMIC DNA]</scope>
    <source>
        <strain evidence="1 2">MCCC 1A12701</strain>
    </source>
</reference>
<organism evidence="1 2">
    <name type="scientific">Lysinibacillus composti</name>
    <dbReference type="NCBI Taxonomy" id="720633"/>
    <lineage>
        <taxon>Bacteria</taxon>
        <taxon>Bacillati</taxon>
        <taxon>Bacillota</taxon>
        <taxon>Bacilli</taxon>
        <taxon>Bacillales</taxon>
        <taxon>Bacillaceae</taxon>
        <taxon>Lysinibacillus</taxon>
    </lineage>
</organism>
<dbReference type="OrthoDB" id="32865at2"/>
<protein>
    <submittedName>
        <fullName evidence="1">Glutaredoxin family protein</fullName>
    </submittedName>
</protein>
<evidence type="ECO:0000313" key="2">
    <source>
        <dbReference type="Proteomes" id="UP000274033"/>
    </source>
</evidence>